<evidence type="ECO:0000256" key="2">
    <source>
        <dbReference type="ARBA" id="ARBA00022759"/>
    </source>
</evidence>
<dbReference type="PROSITE" id="PS50830">
    <property type="entry name" value="TNASE_3"/>
    <property type="match status" value="1"/>
</dbReference>
<sequence>MKKVFILLLLFLCSCRSEEGAKLTVNAKNVPCKITRVVDGDTFRCRIDAEEITVRLIGVDTPESKENPKAKRDADRTGMSLEEITRMGREAYQFTKSLIPVGTTVYLETDVQLTDRYGRVLAYVWLPDGRMLNEVLLKEGYAQVYTIPPNVKYQDLFLSAQRKAREGKRGFWKQWF</sequence>
<dbReference type="Gene3D" id="2.40.50.90">
    <property type="match status" value="1"/>
</dbReference>
<gene>
    <name evidence="5" type="primary">nuc</name>
    <name evidence="5" type="ordered locus">HTH_0636</name>
</gene>
<name>D3DGZ5_HYDTT</name>
<evidence type="ECO:0000313" key="6">
    <source>
        <dbReference type="Proteomes" id="UP000002574"/>
    </source>
</evidence>
<dbReference type="KEGG" id="hth:HTH_0636"/>
<keyword evidence="1" id="KW-0540">Nuclease</keyword>
<evidence type="ECO:0000256" key="3">
    <source>
        <dbReference type="ARBA" id="ARBA00022801"/>
    </source>
</evidence>
<dbReference type="EMBL" id="AP011112">
    <property type="protein sequence ID" value="BAI69097.1"/>
    <property type="molecule type" value="Genomic_DNA"/>
</dbReference>
<dbReference type="PANTHER" id="PTHR12302">
    <property type="entry name" value="EBNA2 BINDING PROTEIN P100"/>
    <property type="match status" value="1"/>
</dbReference>
<dbReference type="InterPro" id="IPR002071">
    <property type="entry name" value="Thermonucl_AS"/>
</dbReference>
<dbReference type="InterPro" id="IPR016071">
    <property type="entry name" value="Staphylococal_nuclease_OB-fold"/>
</dbReference>
<dbReference type="InterPro" id="IPR035437">
    <property type="entry name" value="SNase_OB-fold_sf"/>
</dbReference>
<dbReference type="RefSeq" id="WP_012963279.1">
    <property type="nucleotide sequence ID" value="NC_013799.1"/>
</dbReference>
<dbReference type="GO" id="GO:0004519">
    <property type="term" value="F:endonuclease activity"/>
    <property type="evidence" value="ECO:0007669"/>
    <property type="project" value="UniProtKB-KW"/>
</dbReference>
<dbReference type="Proteomes" id="UP000002574">
    <property type="component" value="Chromosome"/>
</dbReference>
<dbReference type="Pfam" id="PF00565">
    <property type="entry name" value="SNase"/>
    <property type="match status" value="1"/>
</dbReference>
<dbReference type="KEGG" id="hte:Hydth_0634"/>
<dbReference type="STRING" id="608538.HTH_0636"/>
<keyword evidence="3" id="KW-0378">Hydrolase</keyword>
<dbReference type="GO" id="GO:0003676">
    <property type="term" value="F:nucleic acid binding"/>
    <property type="evidence" value="ECO:0007669"/>
    <property type="project" value="InterPro"/>
</dbReference>
<dbReference type="PANTHER" id="PTHR12302:SF3">
    <property type="entry name" value="SERINE_THREONINE-PROTEIN KINASE 31"/>
    <property type="match status" value="1"/>
</dbReference>
<keyword evidence="2" id="KW-0255">Endonuclease</keyword>
<evidence type="ECO:0000259" key="4">
    <source>
        <dbReference type="PROSITE" id="PS50830"/>
    </source>
</evidence>
<dbReference type="GO" id="GO:0016787">
    <property type="term" value="F:hydrolase activity"/>
    <property type="evidence" value="ECO:0007669"/>
    <property type="project" value="UniProtKB-KW"/>
</dbReference>
<protein>
    <submittedName>
        <fullName evidence="5">Thermonuclease</fullName>
    </submittedName>
</protein>
<dbReference type="eggNOG" id="COG1525">
    <property type="taxonomic scope" value="Bacteria"/>
</dbReference>
<dbReference type="SUPFAM" id="SSF50199">
    <property type="entry name" value="Staphylococcal nuclease"/>
    <property type="match status" value="1"/>
</dbReference>
<proteinExistence type="predicted"/>
<dbReference type="OrthoDB" id="4376109at2"/>
<dbReference type="AlphaFoldDB" id="D3DGZ5"/>
<dbReference type="SMART" id="SM00318">
    <property type="entry name" value="SNc"/>
    <property type="match status" value="1"/>
</dbReference>
<dbReference type="CDD" id="cd00175">
    <property type="entry name" value="SNc"/>
    <property type="match status" value="1"/>
</dbReference>
<feature type="domain" description="TNase-like" evidence="4">
    <location>
        <begin position="28"/>
        <end position="174"/>
    </location>
</feature>
<dbReference type="PROSITE" id="PS51257">
    <property type="entry name" value="PROKAR_LIPOPROTEIN"/>
    <property type="match status" value="1"/>
</dbReference>
<reference evidence="5 6" key="1">
    <citation type="journal article" date="2010" name="J. Bacteriol.">
        <title>Complete genome sequence of the thermophilic, obligately chemolithoautotrophic hydrogen-oxidizing bacterium Hydrogenobacter thermophilus TK-6.</title>
        <authorList>
            <person name="Arai H."/>
            <person name="Kanbe H."/>
            <person name="Ishii M."/>
            <person name="Igarashi Y."/>
        </authorList>
    </citation>
    <scope>NUCLEOTIDE SEQUENCE [LARGE SCALE GENOMIC DNA]</scope>
    <source>
        <strain evidence="6">DSM 6534 / IAM 12695 / TK-6 [Tokyo]</strain>
    </source>
</reference>
<evidence type="ECO:0000313" key="5">
    <source>
        <dbReference type="EMBL" id="BAI69097.1"/>
    </source>
</evidence>
<accession>D3DGZ5</accession>
<evidence type="ECO:0000256" key="1">
    <source>
        <dbReference type="ARBA" id="ARBA00022722"/>
    </source>
</evidence>
<organism evidence="5 6">
    <name type="scientific">Hydrogenobacter thermophilus (strain DSM 6534 / IAM 12695 / TK-6)</name>
    <dbReference type="NCBI Taxonomy" id="608538"/>
    <lineage>
        <taxon>Bacteria</taxon>
        <taxon>Pseudomonadati</taxon>
        <taxon>Aquificota</taxon>
        <taxon>Aquificia</taxon>
        <taxon>Aquificales</taxon>
        <taxon>Aquificaceae</taxon>
        <taxon>Hydrogenobacter</taxon>
    </lineage>
</organism>
<dbReference type="PROSITE" id="PS01284">
    <property type="entry name" value="TNASE_2"/>
    <property type="match status" value="1"/>
</dbReference>
<keyword evidence="6" id="KW-1185">Reference proteome</keyword>